<feature type="transmembrane region" description="Helical" evidence="2">
    <location>
        <begin position="429"/>
        <end position="456"/>
    </location>
</feature>
<feature type="transmembrane region" description="Helical" evidence="2">
    <location>
        <begin position="509"/>
        <end position="530"/>
    </location>
</feature>
<feature type="domain" description="Nose resistant-to-fluoxetine protein N-terminal" evidence="4">
    <location>
        <begin position="105"/>
        <end position="235"/>
    </location>
</feature>
<dbReference type="OrthoDB" id="207378at2759"/>
<evidence type="ECO:0000313" key="6">
    <source>
        <dbReference type="Proteomes" id="UP000596742"/>
    </source>
</evidence>
<keyword evidence="2" id="KW-0812">Transmembrane</keyword>
<feature type="transmembrane region" description="Helical" evidence="2">
    <location>
        <begin position="476"/>
        <end position="497"/>
    </location>
</feature>
<evidence type="ECO:0000313" key="5">
    <source>
        <dbReference type="EMBL" id="VDI83770.1"/>
    </source>
</evidence>
<feature type="transmembrane region" description="Helical" evidence="2">
    <location>
        <begin position="618"/>
        <end position="640"/>
    </location>
</feature>
<dbReference type="PANTHER" id="PTHR11161">
    <property type="entry name" value="O-ACYLTRANSFERASE"/>
    <property type="match status" value="1"/>
</dbReference>
<protein>
    <recommendedName>
        <fullName evidence="4">Nose resistant-to-fluoxetine protein N-terminal domain-containing protein</fullName>
    </recommendedName>
</protein>
<feature type="transmembrane region" description="Helical" evidence="2">
    <location>
        <begin position="385"/>
        <end position="408"/>
    </location>
</feature>
<keyword evidence="2" id="KW-0472">Membrane</keyword>
<evidence type="ECO:0000256" key="2">
    <source>
        <dbReference type="SAM" id="Phobius"/>
    </source>
</evidence>
<feature type="chain" id="PRO_5032717770" description="Nose resistant-to-fluoxetine protein N-terminal domain-containing protein" evidence="3">
    <location>
        <begin position="22"/>
        <end position="659"/>
    </location>
</feature>
<dbReference type="Pfam" id="PF20146">
    <property type="entry name" value="NRF"/>
    <property type="match status" value="1"/>
</dbReference>
<evidence type="ECO:0000256" key="3">
    <source>
        <dbReference type="SAM" id="SignalP"/>
    </source>
</evidence>
<feature type="compositionally biased region" description="Low complexity" evidence="1">
    <location>
        <begin position="90"/>
        <end position="105"/>
    </location>
</feature>
<dbReference type="EMBL" id="UYJE01010502">
    <property type="protein sequence ID" value="VDI83770.1"/>
    <property type="molecule type" value="Genomic_DNA"/>
</dbReference>
<dbReference type="AlphaFoldDB" id="A0A8B6HTV7"/>
<comment type="caution">
    <text evidence="5">The sequence shown here is derived from an EMBL/GenBank/DDBJ whole genome shotgun (WGS) entry which is preliminary data.</text>
</comment>
<keyword evidence="2" id="KW-1133">Transmembrane helix</keyword>
<dbReference type="SMART" id="SM00703">
    <property type="entry name" value="NRF"/>
    <property type="match status" value="1"/>
</dbReference>
<feature type="signal peptide" evidence="3">
    <location>
        <begin position="1"/>
        <end position="21"/>
    </location>
</feature>
<keyword evidence="3" id="KW-0732">Signal</keyword>
<gene>
    <name evidence="5" type="ORF">MGAL_10B084114</name>
</gene>
<proteinExistence type="predicted"/>
<dbReference type="PANTHER" id="PTHR11161:SF0">
    <property type="entry name" value="O-ACYLTRANSFERASE LIKE PROTEIN"/>
    <property type="match status" value="1"/>
</dbReference>
<dbReference type="InterPro" id="IPR052728">
    <property type="entry name" value="O2_lipid_transport_reg"/>
</dbReference>
<feature type="region of interest" description="Disordered" evidence="1">
    <location>
        <begin position="86"/>
        <end position="105"/>
    </location>
</feature>
<keyword evidence="6" id="KW-1185">Reference proteome</keyword>
<reference evidence="5" key="1">
    <citation type="submission" date="2018-11" db="EMBL/GenBank/DDBJ databases">
        <authorList>
            <person name="Alioto T."/>
            <person name="Alioto T."/>
        </authorList>
    </citation>
    <scope>NUCLEOTIDE SEQUENCE</scope>
</reference>
<evidence type="ECO:0000256" key="1">
    <source>
        <dbReference type="SAM" id="MobiDB-lite"/>
    </source>
</evidence>
<name>A0A8B6HTV7_MYTGA</name>
<feature type="transmembrane region" description="Helical" evidence="2">
    <location>
        <begin position="244"/>
        <end position="267"/>
    </location>
</feature>
<evidence type="ECO:0000259" key="4">
    <source>
        <dbReference type="SMART" id="SM00703"/>
    </source>
</evidence>
<feature type="transmembrane region" description="Helical" evidence="2">
    <location>
        <begin position="587"/>
        <end position="606"/>
    </location>
</feature>
<organism evidence="5 6">
    <name type="scientific">Mytilus galloprovincialis</name>
    <name type="common">Mediterranean mussel</name>
    <dbReference type="NCBI Taxonomy" id="29158"/>
    <lineage>
        <taxon>Eukaryota</taxon>
        <taxon>Metazoa</taxon>
        <taxon>Spiralia</taxon>
        <taxon>Lophotrochozoa</taxon>
        <taxon>Mollusca</taxon>
        <taxon>Bivalvia</taxon>
        <taxon>Autobranchia</taxon>
        <taxon>Pteriomorphia</taxon>
        <taxon>Mytilida</taxon>
        <taxon>Mytiloidea</taxon>
        <taxon>Mytilidae</taxon>
        <taxon>Mytilinae</taxon>
        <taxon>Mytilus</taxon>
    </lineage>
</organism>
<accession>A0A8B6HTV7</accession>
<dbReference type="InterPro" id="IPR006621">
    <property type="entry name" value="Nose-resist-to-fluoxetine_N"/>
</dbReference>
<sequence length="659" mass="74104">MNLLFKLIILSVASLDRCAYSSFDNYDGYHSIFVHINSIAKGSDLNVIKSPIEYGKLTRMLSNVTDLRTISCYHFSNLRSEVQESNVTAVPSTESTSKSSSPTVSDRCLTGVSSVVQAVAQQKIWAFKMIDAAGKPPANLLGGGFKWLGDYDECMDIKGSTTVGNNEMLFGTEYCMLSVINLQAVPNVLPQYTTLSIGMCLPDSCSEQDTQILTNSIIRNYTNNIFIVNKAECQEPDKPFDTRAIIVLVILSLFVFVMVVGTVYDIIMIQRPKWEKTTGHAELHAETAFIESEKTPLIHHDETDSYSKYTPGMFGQLLLSFSVYTNGSKILNTNQPGGSLTAINGIRFISMTWVILGHAYGFILSDVDNVGSFLPKMIKRATFPAISNALVSVDTFFVLSGTLLVYIVMKELKKNGGKLNWGMFYFHRFWSYPMIGYAILLTFLCGTWIATGIMATKWDVPMSSFDGGNMTHYYEIYFRPYFRMGPYLVGMFTGYLLYKTDLKFKMNRFLNLFGWLIAGVSACAVLYGVYEDVNDGRESREISSFYITVHRTVWGAAVAWVIFACAHGYGGYVNTVLSWKGFIPLSRLTYCAYLVHPIVIYHYLYTRRRMIHLSDIEIIYEFLGHLCLSYAGAFLASLAFEAPMMGLEKVIFKSKQHKK</sequence>
<dbReference type="Proteomes" id="UP000596742">
    <property type="component" value="Unassembled WGS sequence"/>
</dbReference>